<dbReference type="InterPro" id="IPR003137">
    <property type="entry name" value="PA_domain"/>
</dbReference>
<dbReference type="PANTHER" id="PTHR22702:SF1">
    <property type="entry name" value="PROTEASE-ASSOCIATED DOMAIN-CONTAINING PROTEIN 1"/>
    <property type="match status" value="1"/>
</dbReference>
<dbReference type="EMBL" id="SPLM01000005">
    <property type="protein sequence ID" value="TMW67141.1"/>
    <property type="molecule type" value="Genomic_DNA"/>
</dbReference>
<evidence type="ECO:0000256" key="2">
    <source>
        <dbReference type="ARBA" id="ARBA00023180"/>
    </source>
</evidence>
<evidence type="ECO:0000259" key="4">
    <source>
        <dbReference type="Pfam" id="PF02225"/>
    </source>
</evidence>
<sequence length="410" mass="44430">MRVLGRLALLNCGLALLASSTEAVSSAVTTPPPESAWGRIYLQRGLAPIQYFRDRYGGPMLAHDVEFYFPRRSEDRSGCQPLPDDEQHVLQAANGTMVLVVDRGECTFEDKSRHAEAMGAGALVIVSEDESAKSPIAHVDPGEIQMPTVMIRKSAGDLLRSVTAREPKLTGRLVPIVCERKPYACIAQRPRDKEFIAVATGRSGVIVSETDQSTIGQFLAATFGGVLPSYPLHVTSLEGNGCAALEGAEVQGKAVVVSEGGECSALEKISNVQRAGADVALLSTTQGITHPVVAEAWLGYNITIVAASIDEDTTRRLREMTGKVSLRTKNDIATAWEEIHRLSMKSAWPARRDRREKMLKRLLATLSLDSSQLSALKHQFLTVAEGSNAAWDQLVPSEDTQSSETLHDDL</sequence>
<evidence type="ECO:0000313" key="5">
    <source>
        <dbReference type="EMBL" id="TMW67141.1"/>
    </source>
</evidence>
<dbReference type="SUPFAM" id="SSF52025">
    <property type="entry name" value="PA domain"/>
    <property type="match status" value="1"/>
</dbReference>
<evidence type="ECO:0000256" key="3">
    <source>
        <dbReference type="SAM" id="SignalP"/>
    </source>
</evidence>
<dbReference type="Gene3D" id="3.50.30.30">
    <property type="match status" value="2"/>
</dbReference>
<dbReference type="InterPro" id="IPR046450">
    <property type="entry name" value="PA_dom_sf"/>
</dbReference>
<accession>A0A8K1FLH2</accession>
<keyword evidence="6" id="KW-1185">Reference proteome</keyword>
<gene>
    <name evidence="5" type="ORF">Poli38472_012257</name>
</gene>
<dbReference type="CDD" id="cd00538">
    <property type="entry name" value="PA"/>
    <property type="match status" value="1"/>
</dbReference>
<feature type="domain" description="PA" evidence="4">
    <location>
        <begin position="235"/>
        <end position="287"/>
    </location>
</feature>
<dbReference type="PANTHER" id="PTHR22702">
    <property type="entry name" value="PROTEASE-ASSOCIATED DOMAIN-CONTAINING PROTEIN"/>
    <property type="match status" value="1"/>
</dbReference>
<keyword evidence="1 3" id="KW-0732">Signal</keyword>
<organism evidence="5 6">
    <name type="scientific">Pythium oligandrum</name>
    <name type="common">Mycoparasitic fungus</name>
    <dbReference type="NCBI Taxonomy" id="41045"/>
    <lineage>
        <taxon>Eukaryota</taxon>
        <taxon>Sar</taxon>
        <taxon>Stramenopiles</taxon>
        <taxon>Oomycota</taxon>
        <taxon>Peronosporomycetes</taxon>
        <taxon>Pythiales</taxon>
        <taxon>Pythiaceae</taxon>
        <taxon>Pythium</taxon>
    </lineage>
</organism>
<dbReference type="Pfam" id="PF02225">
    <property type="entry name" value="PA"/>
    <property type="match status" value="2"/>
</dbReference>
<feature type="domain" description="PA" evidence="4">
    <location>
        <begin position="77"/>
        <end position="159"/>
    </location>
</feature>
<keyword evidence="2" id="KW-0325">Glycoprotein</keyword>
<dbReference type="Proteomes" id="UP000794436">
    <property type="component" value="Unassembled WGS sequence"/>
</dbReference>
<protein>
    <recommendedName>
        <fullName evidence="4">PA domain-containing protein</fullName>
    </recommendedName>
</protein>
<reference evidence="5" key="1">
    <citation type="submission" date="2019-03" db="EMBL/GenBank/DDBJ databases">
        <title>Long read genome sequence of the mycoparasitic Pythium oligandrum ATCC 38472 isolated from sugarbeet rhizosphere.</title>
        <authorList>
            <person name="Gaulin E."/>
        </authorList>
    </citation>
    <scope>NUCLEOTIDE SEQUENCE</scope>
    <source>
        <strain evidence="5">ATCC 38472_TT</strain>
    </source>
</reference>
<comment type="caution">
    <text evidence="5">The sequence shown here is derived from an EMBL/GenBank/DDBJ whole genome shotgun (WGS) entry which is preliminary data.</text>
</comment>
<evidence type="ECO:0000256" key="1">
    <source>
        <dbReference type="ARBA" id="ARBA00022729"/>
    </source>
</evidence>
<feature type="chain" id="PRO_5035471498" description="PA domain-containing protein" evidence="3">
    <location>
        <begin position="24"/>
        <end position="410"/>
    </location>
</feature>
<feature type="signal peptide" evidence="3">
    <location>
        <begin position="1"/>
        <end position="23"/>
    </location>
</feature>
<name>A0A8K1FLH2_PYTOL</name>
<dbReference type="AlphaFoldDB" id="A0A8K1FLH2"/>
<proteinExistence type="predicted"/>
<dbReference type="OrthoDB" id="10045365at2759"/>
<dbReference type="FunFam" id="3.50.30.30:FF:000066">
    <property type="entry name" value="Signal peptide peptidase-like protein"/>
    <property type="match status" value="1"/>
</dbReference>
<evidence type="ECO:0000313" key="6">
    <source>
        <dbReference type="Proteomes" id="UP000794436"/>
    </source>
</evidence>